<dbReference type="GO" id="GO:0071949">
    <property type="term" value="F:FAD binding"/>
    <property type="evidence" value="ECO:0007669"/>
    <property type="project" value="InterPro"/>
</dbReference>
<dbReference type="SUPFAM" id="SSF55447">
    <property type="entry name" value="CO dehydrogenase flavoprotein C-terminal domain-like"/>
    <property type="match status" value="1"/>
</dbReference>
<dbReference type="Gene3D" id="3.30.390.50">
    <property type="entry name" value="CO dehydrogenase flavoprotein, C-terminal domain"/>
    <property type="match status" value="1"/>
</dbReference>
<feature type="domain" description="FAD-binding PCMH-type" evidence="3">
    <location>
        <begin position="1"/>
        <end position="162"/>
    </location>
</feature>
<proteinExistence type="predicted"/>
<dbReference type="PANTHER" id="PTHR42659:SF9">
    <property type="entry name" value="XANTHINE DEHYDROGENASE FAD-BINDING SUBUNIT XDHB-RELATED"/>
    <property type="match status" value="1"/>
</dbReference>
<dbReference type="Gene3D" id="3.30.465.10">
    <property type="match status" value="1"/>
</dbReference>
<dbReference type="InterPro" id="IPR016166">
    <property type="entry name" value="FAD-bd_PCMH"/>
</dbReference>
<dbReference type="InterPro" id="IPR036318">
    <property type="entry name" value="FAD-bd_PCMH-like_sf"/>
</dbReference>
<dbReference type="SUPFAM" id="SSF56176">
    <property type="entry name" value="FAD-binding/transporter-associated domain-like"/>
    <property type="match status" value="1"/>
</dbReference>
<evidence type="ECO:0000313" key="5">
    <source>
        <dbReference type="Proteomes" id="UP000306509"/>
    </source>
</evidence>
<dbReference type="InterPro" id="IPR036683">
    <property type="entry name" value="CO_DH_flav_C_dom_sf"/>
</dbReference>
<keyword evidence="1" id="KW-0285">Flavoprotein</keyword>
<organism evidence="4 5">
    <name type="scientific">Robinsoniella peoriensis</name>
    <dbReference type="NCBI Taxonomy" id="180332"/>
    <lineage>
        <taxon>Bacteria</taxon>
        <taxon>Bacillati</taxon>
        <taxon>Bacillota</taxon>
        <taxon>Clostridia</taxon>
        <taxon>Lachnospirales</taxon>
        <taxon>Lachnospiraceae</taxon>
        <taxon>Robinsoniella</taxon>
    </lineage>
</organism>
<keyword evidence="5" id="KW-1185">Reference proteome</keyword>
<sequence length="258" mass="28963">MFRAKEFVKAESLKEAYELNQKRSSIVLGGFVWLKMGDRNKQTAIDLSELGLDTIEENDLEFSIGAMCSLRMLETHEGLKKAFGDIFKECTRHIVGVQFRNCATVGGSIFGRFGFSDILTCMMALDTYVELYKGGIIPLKEFVNLPKDSDILVRVIIKKDGRKAAYMSERQTKTDFPVIACCVAKDNDRWYVAVGARPYRAMQVTLTADETKTLEDLAKEASVRFSYGSNLRGSAEYREHLAKVCIRRCACKITGGEA</sequence>
<dbReference type="PANTHER" id="PTHR42659">
    <property type="entry name" value="XANTHINE DEHYDROGENASE SUBUNIT C-RELATED"/>
    <property type="match status" value="1"/>
</dbReference>
<keyword evidence="2" id="KW-0560">Oxidoreductase</keyword>
<dbReference type="InterPro" id="IPR016169">
    <property type="entry name" value="FAD-bd_PCMH_sub2"/>
</dbReference>
<comment type="caution">
    <text evidence="4">The sequence shown here is derived from an EMBL/GenBank/DDBJ whole genome shotgun (WGS) entry which is preliminary data.</text>
</comment>
<dbReference type="InterPro" id="IPR005107">
    <property type="entry name" value="CO_DH_flav_C"/>
</dbReference>
<protein>
    <submittedName>
        <fullName evidence="4">Putative oxidoreductase</fullName>
    </submittedName>
</protein>
<evidence type="ECO:0000256" key="1">
    <source>
        <dbReference type="ARBA" id="ARBA00022630"/>
    </source>
</evidence>
<name>A0A4U8Q3I9_9FIRM</name>
<gene>
    <name evidence="4" type="ORF">DSM106044_03900</name>
</gene>
<evidence type="ECO:0000256" key="2">
    <source>
        <dbReference type="ARBA" id="ARBA00023002"/>
    </source>
</evidence>
<dbReference type="GO" id="GO:0016491">
    <property type="term" value="F:oxidoreductase activity"/>
    <property type="evidence" value="ECO:0007669"/>
    <property type="project" value="UniProtKB-KW"/>
</dbReference>
<dbReference type="SMART" id="SM01092">
    <property type="entry name" value="CO_deh_flav_C"/>
    <property type="match status" value="1"/>
</dbReference>
<reference evidence="4 5" key="1">
    <citation type="journal article" date="2019" name="Anaerobe">
        <title>Detection of Robinsoniella peoriensis in multiple bone samples of a trauma patient.</title>
        <authorList>
            <person name="Schrottner P."/>
            <person name="Hartwich K."/>
            <person name="Bunk B."/>
            <person name="Schober I."/>
            <person name="Helbig S."/>
            <person name="Rudolph W.W."/>
            <person name="Gunzer F."/>
        </authorList>
    </citation>
    <scope>NUCLEOTIDE SEQUENCE [LARGE SCALE GENOMIC DNA]</scope>
    <source>
        <strain evidence="4 5">DSM 106044</strain>
    </source>
</reference>
<dbReference type="STRING" id="180332.GCA_000797495_02914"/>
<evidence type="ECO:0000259" key="3">
    <source>
        <dbReference type="PROSITE" id="PS51387"/>
    </source>
</evidence>
<dbReference type="Proteomes" id="UP000306509">
    <property type="component" value="Unassembled WGS sequence"/>
</dbReference>
<accession>A0A4U8Q3I9</accession>
<dbReference type="InterPro" id="IPR002346">
    <property type="entry name" value="Mopterin_DH_FAD-bd"/>
</dbReference>
<evidence type="ECO:0000313" key="4">
    <source>
        <dbReference type="EMBL" id="TLC99300.1"/>
    </source>
</evidence>
<dbReference type="EMBL" id="QGQD01000072">
    <property type="protein sequence ID" value="TLC99300.1"/>
    <property type="molecule type" value="Genomic_DNA"/>
</dbReference>
<dbReference type="AlphaFoldDB" id="A0A4U8Q3I9"/>
<dbReference type="PROSITE" id="PS51387">
    <property type="entry name" value="FAD_PCMH"/>
    <property type="match status" value="1"/>
</dbReference>
<dbReference type="Pfam" id="PF00941">
    <property type="entry name" value="FAD_binding_5"/>
    <property type="match status" value="1"/>
</dbReference>
<dbReference type="RefSeq" id="WP_138003454.1">
    <property type="nucleotide sequence ID" value="NZ_QGQD01000072.1"/>
</dbReference>
<dbReference type="InterPro" id="IPR051312">
    <property type="entry name" value="Diverse_Substr_Oxidored"/>
</dbReference>